<accession>A0A9N9G369</accession>
<evidence type="ECO:0000313" key="1">
    <source>
        <dbReference type="EMBL" id="CAG8581534.1"/>
    </source>
</evidence>
<proteinExistence type="predicted"/>
<sequence>MFIQDIDPNLCSRLVHPYQIINNGEDFTYHCGASNTCHIGNALYFIVYPHQLSLHYFTGCDNGSHMVLYVKNEEELSYIPTCNMNPNHEDFYIYDYNGCFKQELSSHVIDDTGSSIELIENKAGLSNNSATHTQHSSKSDKGELYIIGRVIRAVYKNCTVDLGINDVRNIIKKLQKRKKKNNFVNSFILYRALLSKKLEYKRKEFAKGDFQCYISEFASKTWKGKSKPTEKEIKKLAAAINRCIKPKTSNPPL</sequence>
<gene>
    <name evidence="1" type="ORF">POCULU_LOCUS6514</name>
</gene>
<dbReference type="Proteomes" id="UP000789572">
    <property type="component" value="Unassembled WGS sequence"/>
</dbReference>
<reference evidence="1" key="1">
    <citation type="submission" date="2021-06" db="EMBL/GenBank/DDBJ databases">
        <authorList>
            <person name="Kallberg Y."/>
            <person name="Tangrot J."/>
            <person name="Rosling A."/>
        </authorList>
    </citation>
    <scope>NUCLEOTIDE SEQUENCE</scope>
    <source>
        <strain evidence="1">IA702</strain>
    </source>
</reference>
<evidence type="ECO:0000313" key="2">
    <source>
        <dbReference type="Proteomes" id="UP000789572"/>
    </source>
</evidence>
<dbReference type="AlphaFoldDB" id="A0A9N9G369"/>
<keyword evidence="2" id="KW-1185">Reference proteome</keyword>
<name>A0A9N9G369_9GLOM</name>
<organism evidence="1 2">
    <name type="scientific">Paraglomus occultum</name>
    <dbReference type="NCBI Taxonomy" id="144539"/>
    <lineage>
        <taxon>Eukaryota</taxon>
        <taxon>Fungi</taxon>
        <taxon>Fungi incertae sedis</taxon>
        <taxon>Mucoromycota</taxon>
        <taxon>Glomeromycotina</taxon>
        <taxon>Glomeromycetes</taxon>
        <taxon>Paraglomerales</taxon>
        <taxon>Paraglomeraceae</taxon>
        <taxon>Paraglomus</taxon>
    </lineage>
</organism>
<comment type="caution">
    <text evidence="1">The sequence shown here is derived from an EMBL/GenBank/DDBJ whole genome shotgun (WGS) entry which is preliminary data.</text>
</comment>
<protein>
    <submittedName>
        <fullName evidence="1">11075_t:CDS:1</fullName>
    </submittedName>
</protein>
<dbReference type="EMBL" id="CAJVPJ010001217">
    <property type="protein sequence ID" value="CAG8581534.1"/>
    <property type="molecule type" value="Genomic_DNA"/>
</dbReference>